<protein>
    <submittedName>
        <fullName evidence="4">Peptidoglycan/xylan/chitin deacetylase (PgdA/CDA1 family)</fullName>
    </submittedName>
</protein>
<dbReference type="Proteomes" id="UP000249720">
    <property type="component" value="Unassembled WGS sequence"/>
</dbReference>
<dbReference type="GO" id="GO:0016810">
    <property type="term" value="F:hydrolase activity, acting on carbon-nitrogen (but not peptide) bonds"/>
    <property type="evidence" value="ECO:0007669"/>
    <property type="project" value="InterPro"/>
</dbReference>
<dbReference type="Gene3D" id="3.20.20.370">
    <property type="entry name" value="Glycoside hydrolase/deacetylase"/>
    <property type="match status" value="1"/>
</dbReference>
<evidence type="ECO:0000256" key="1">
    <source>
        <dbReference type="ARBA" id="ARBA00022723"/>
    </source>
</evidence>
<dbReference type="GO" id="GO:0046872">
    <property type="term" value="F:metal ion binding"/>
    <property type="evidence" value="ECO:0007669"/>
    <property type="project" value="UniProtKB-KW"/>
</dbReference>
<dbReference type="OrthoDB" id="9812065at2"/>
<keyword evidence="2" id="KW-0378">Hydrolase</keyword>
<dbReference type="PANTHER" id="PTHR10587">
    <property type="entry name" value="GLYCOSYL TRANSFERASE-RELATED"/>
    <property type="match status" value="1"/>
</dbReference>
<dbReference type="InterPro" id="IPR011330">
    <property type="entry name" value="Glyco_hydro/deAcase_b/a-brl"/>
</dbReference>
<evidence type="ECO:0000313" key="5">
    <source>
        <dbReference type="Proteomes" id="UP000249720"/>
    </source>
</evidence>
<feature type="domain" description="NodB homology" evidence="3">
    <location>
        <begin position="57"/>
        <end position="269"/>
    </location>
</feature>
<keyword evidence="1" id="KW-0479">Metal-binding</keyword>
<comment type="caution">
    <text evidence="4">The sequence shown here is derived from an EMBL/GenBank/DDBJ whole genome shotgun (WGS) entry which is preliminary data.</text>
</comment>
<evidence type="ECO:0000259" key="3">
    <source>
        <dbReference type="PROSITE" id="PS51677"/>
    </source>
</evidence>
<reference evidence="4 5" key="1">
    <citation type="submission" date="2018-06" db="EMBL/GenBank/DDBJ databases">
        <title>Genomic Encyclopedia of Archaeal and Bacterial Type Strains, Phase II (KMG-II): from individual species to whole genera.</title>
        <authorList>
            <person name="Goeker M."/>
        </authorList>
    </citation>
    <scope>NUCLEOTIDE SEQUENCE [LARGE SCALE GENOMIC DNA]</scope>
    <source>
        <strain evidence="4 5">DSM 23241</strain>
    </source>
</reference>
<dbReference type="PANTHER" id="PTHR10587:SF133">
    <property type="entry name" value="CHITIN DEACETYLASE 1-RELATED"/>
    <property type="match status" value="1"/>
</dbReference>
<dbReference type="Pfam" id="PF01522">
    <property type="entry name" value="Polysacc_deac_1"/>
    <property type="match status" value="1"/>
</dbReference>
<dbReference type="GO" id="GO:0005975">
    <property type="term" value="P:carbohydrate metabolic process"/>
    <property type="evidence" value="ECO:0007669"/>
    <property type="project" value="InterPro"/>
</dbReference>
<dbReference type="GO" id="GO:0016020">
    <property type="term" value="C:membrane"/>
    <property type="evidence" value="ECO:0007669"/>
    <property type="project" value="TreeGrafter"/>
</dbReference>
<proteinExistence type="predicted"/>
<dbReference type="PROSITE" id="PS51677">
    <property type="entry name" value="NODB"/>
    <property type="match status" value="1"/>
</dbReference>
<accession>A0A2W7SGB4</accession>
<sequence>MKLMKHLLNGCFITGSLLLFSCNNGKKPVQNSDSTAGKTVVNTLVPGTPIKYDSSKRYIFLTWDDSPQPPGTQNCAQTFRNQGVKATFFAVAAHYDIDPLRKRILDSLKKSYPQFLVANHSYTHAFRDNYNFYYTHVDSAVNDILKAQQDMQIPLKIVRLPGRNTWAGNGEFRGPKTSEKVAKKLDSLGYKIIGWDVEWQFVKGNIPKQSATELAKEVNNKFDIGYTNQPNMMVILAHDRMFAKPQYVDSLNAFIQLLKQDPRNVFETIDHYPIVQQK</sequence>
<dbReference type="EMBL" id="QKZV01000001">
    <property type="protein sequence ID" value="PZX65947.1"/>
    <property type="molecule type" value="Genomic_DNA"/>
</dbReference>
<dbReference type="SUPFAM" id="SSF88713">
    <property type="entry name" value="Glycoside hydrolase/deacetylase"/>
    <property type="match status" value="1"/>
</dbReference>
<organism evidence="4 5">
    <name type="scientific">Hydrotalea sandarakina</name>
    <dbReference type="NCBI Taxonomy" id="1004304"/>
    <lineage>
        <taxon>Bacteria</taxon>
        <taxon>Pseudomonadati</taxon>
        <taxon>Bacteroidota</taxon>
        <taxon>Chitinophagia</taxon>
        <taxon>Chitinophagales</taxon>
        <taxon>Chitinophagaceae</taxon>
        <taxon>Hydrotalea</taxon>
    </lineage>
</organism>
<keyword evidence="5" id="KW-1185">Reference proteome</keyword>
<evidence type="ECO:0000256" key="2">
    <source>
        <dbReference type="ARBA" id="ARBA00022801"/>
    </source>
</evidence>
<evidence type="ECO:0000313" key="4">
    <source>
        <dbReference type="EMBL" id="PZX65947.1"/>
    </source>
</evidence>
<dbReference type="InterPro" id="IPR050248">
    <property type="entry name" value="Polysacc_deacetylase_ArnD"/>
</dbReference>
<dbReference type="RefSeq" id="WP_111293386.1">
    <property type="nucleotide sequence ID" value="NZ_QKZV01000001.1"/>
</dbReference>
<dbReference type="PROSITE" id="PS51257">
    <property type="entry name" value="PROKAR_LIPOPROTEIN"/>
    <property type="match status" value="1"/>
</dbReference>
<dbReference type="InterPro" id="IPR002509">
    <property type="entry name" value="NODB_dom"/>
</dbReference>
<gene>
    <name evidence="4" type="ORF">LX80_00442</name>
</gene>
<dbReference type="AlphaFoldDB" id="A0A2W7SGB4"/>
<name>A0A2W7SGB4_9BACT</name>